<evidence type="ECO:0000313" key="2">
    <source>
        <dbReference type="EMBL" id="MBC5850048.1"/>
    </source>
</evidence>
<organism evidence="2 3">
    <name type="scientific">Vibrio metschnikovii</name>
    <dbReference type="NCBI Taxonomy" id="28172"/>
    <lineage>
        <taxon>Bacteria</taxon>
        <taxon>Pseudomonadati</taxon>
        <taxon>Pseudomonadota</taxon>
        <taxon>Gammaproteobacteria</taxon>
        <taxon>Vibrionales</taxon>
        <taxon>Vibrionaceae</taxon>
        <taxon>Vibrio</taxon>
    </lineage>
</organism>
<dbReference type="Gene3D" id="1.10.287.110">
    <property type="entry name" value="DnaJ domain"/>
    <property type="match status" value="1"/>
</dbReference>
<dbReference type="CDD" id="cd06257">
    <property type="entry name" value="DnaJ"/>
    <property type="match status" value="1"/>
</dbReference>
<dbReference type="Gene3D" id="1.25.40.10">
    <property type="entry name" value="Tetratricopeptide repeat domain"/>
    <property type="match status" value="1"/>
</dbReference>
<name>A0A9X0R5K3_VIBME</name>
<dbReference type="PANTHER" id="PTHR11102:SF160">
    <property type="entry name" value="ERAD-ASSOCIATED E3 UBIQUITIN-PROTEIN LIGASE COMPONENT HRD3"/>
    <property type="match status" value="1"/>
</dbReference>
<evidence type="ECO:0000256" key="1">
    <source>
        <dbReference type="ARBA" id="ARBA00023186"/>
    </source>
</evidence>
<sequence length="336" mass="39188">MHVLSPWLLLFFTLVCSWPIAAQTDQVRQQARLGNPEAQFQLAVSYQQAQQSDQAYYWFLQAAERGYQPAMTPLANAYLQGLGTSTDVTQALLWYTKSATLGDVEAALAMGRLYQQGEYLPQSLLMAEIWYHSIADRHPLGEQRYSELLQQRFNQRRANQLIALQNLEIQAQQDGLRNEDEDKALQERQTQDHTMSLMSDFLFVLIGLLLIMGILSLYRSIKNKQQHQAEQLNMEQKEQIQQQAAIIKQQKRQLDKLYQEFKKQQHQQAHHQHDQTFSLACALLGFHPHRLPDEKIIKQRYKQLSKIYHPDLQGSEEEMKRLNGAMKIINQRLTKR</sequence>
<dbReference type="InterPro" id="IPR011990">
    <property type="entry name" value="TPR-like_helical_dom_sf"/>
</dbReference>
<dbReference type="SUPFAM" id="SSF46565">
    <property type="entry name" value="Chaperone J-domain"/>
    <property type="match status" value="1"/>
</dbReference>
<reference evidence="2" key="1">
    <citation type="submission" date="2020-08" db="EMBL/GenBank/DDBJ databases">
        <title>Genome Sequencing and Pan-Genome Analysis of Migratory bird Vibrio Strains, Inner Mongolia.</title>
        <authorList>
            <person name="Zheng L."/>
        </authorList>
    </citation>
    <scope>NUCLEOTIDE SEQUENCE</scope>
    <source>
        <strain evidence="2">M13F</strain>
    </source>
</reference>
<dbReference type="InterPro" id="IPR006597">
    <property type="entry name" value="Sel1-like"/>
</dbReference>
<evidence type="ECO:0000313" key="3">
    <source>
        <dbReference type="Proteomes" id="UP000615796"/>
    </source>
</evidence>
<dbReference type="RefSeq" id="WP_154168414.1">
    <property type="nucleotide sequence ID" value="NZ_CP046822.1"/>
</dbReference>
<keyword evidence="1" id="KW-0143">Chaperone</keyword>
<dbReference type="InterPro" id="IPR050767">
    <property type="entry name" value="Sel1_AlgK"/>
</dbReference>
<protein>
    <submittedName>
        <fullName evidence="2">J domain-containing protein</fullName>
    </submittedName>
</protein>
<comment type="caution">
    <text evidence="2">The sequence shown here is derived from an EMBL/GenBank/DDBJ whole genome shotgun (WGS) entry which is preliminary data.</text>
</comment>
<dbReference type="InterPro" id="IPR036869">
    <property type="entry name" value="J_dom_sf"/>
</dbReference>
<dbReference type="EMBL" id="JACRUP010000001">
    <property type="protein sequence ID" value="MBC5850048.1"/>
    <property type="molecule type" value="Genomic_DNA"/>
</dbReference>
<dbReference type="Proteomes" id="UP000615796">
    <property type="component" value="Unassembled WGS sequence"/>
</dbReference>
<proteinExistence type="predicted"/>
<accession>A0A9X0R5K3</accession>
<dbReference type="SMART" id="SM00671">
    <property type="entry name" value="SEL1"/>
    <property type="match status" value="3"/>
</dbReference>
<dbReference type="Pfam" id="PF08238">
    <property type="entry name" value="Sel1"/>
    <property type="match status" value="3"/>
</dbReference>
<dbReference type="SUPFAM" id="SSF81901">
    <property type="entry name" value="HCP-like"/>
    <property type="match status" value="1"/>
</dbReference>
<dbReference type="AlphaFoldDB" id="A0A9X0R5K3"/>
<dbReference type="PANTHER" id="PTHR11102">
    <property type="entry name" value="SEL-1-LIKE PROTEIN"/>
    <property type="match status" value="1"/>
</dbReference>
<dbReference type="InterPro" id="IPR001623">
    <property type="entry name" value="DnaJ_domain"/>
</dbReference>
<gene>
    <name evidence="2" type="ORF">H8Q88_03615</name>
</gene>
<keyword evidence="3" id="KW-1185">Reference proteome</keyword>